<dbReference type="EMBL" id="JABEBT010000192">
    <property type="protein sequence ID" value="KAF7625938.1"/>
    <property type="molecule type" value="Genomic_DNA"/>
</dbReference>
<dbReference type="Proteomes" id="UP000605970">
    <property type="component" value="Unassembled WGS sequence"/>
</dbReference>
<comment type="caution">
    <text evidence="2">The sequence shown here is derived from an EMBL/GenBank/DDBJ whole genome shotgun (WGS) entry which is preliminary data.</text>
</comment>
<reference evidence="2" key="1">
    <citation type="journal article" date="2020" name="Ecol. Evol.">
        <title>Genome structure and content of the rice root-knot nematode (Meloidogyne graminicola).</title>
        <authorList>
            <person name="Phan N.T."/>
            <person name="Danchin E.G.J."/>
            <person name="Klopp C."/>
            <person name="Perfus-Barbeoch L."/>
            <person name="Kozlowski D.K."/>
            <person name="Koutsovoulos G.D."/>
            <person name="Lopez-Roques C."/>
            <person name="Bouchez O."/>
            <person name="Zahm M."/>
            <person name="Besnard G."/>
            <person name="Bellafiore S."/>
        </authorList>
    </citation>
    <scope>NUCLEOTIDE SEQUENCE</scope>
    <source>
        <strain evidence="2">VN-18</strain>
    </source>
</reference>
<gene>
    <name evidence="2" type="ORF">Mgra_00009885</name>
</gene>
<evidence type="ECO:0000313" key="2">
    <source>
        <dbReference type="EMBL" id="KAF7625938.1"/>
    </source>
</evidence>
<feature type="domain" description="Kringle-like" evidence="1">
    <location>
        <begin position="1"/>
        <end position="53"/>
    </location>
</feature>
<keyword evidence="3" id="KW-1185">Reference proteome</keyword>
<dbReference type="OrthoDB" id="10567501at2759"/>
<organism evidence="2 3">
    <name type="scientific">Meloidogyne graminicola</name>
    <dbReference type="NCBI Taxonomy" id="189291"/>
    <lineage>
        <taxon>Eukaryota</taxon>
        <taxon>Metazoa</taxon>
        <taxon>Ecdysozoa</taxon>
        <taxon>Nematoda</taxon>
        <taxon>Chromadorea</taxon>
        <taxon>Rhabditida</taxon>
        <taxon>Tylenchina</taxon>
        <taxon>Tylenchomorpha</taxon>
        <taxon>Tylenchoidea</taxon>
        <taxon>Meloidogynidae</taxon>
        <taxon>Meloidogyninae</taxon>
        <taxon>Meloidogyne</taxon>
    </lineage>
</organism>
<dbReference type="InterPro" id="IPR058845">
    <property type="entry name" value="Kringle_2"/>
</dbReference>
<protein>
    <recommendedName>
        <fullName evidence="1">Kringle-like domain-containing protein</fullName>
    </recommendedName>
</protein>
<name>A0A8S9Z8A9_9BILA</name>
<sequence>MSHNYCRFIPLDLYEYNKALNNATFHLFQFTSQEWKYGPWCYVQIKSGRTGRFRRNYKNNNNK</sequence>
<accession>A0A8S9Z8A9</accession>
<evidence type="ECO:0000313" key="3">
    <source>
        <dbReference type="Proteomes" id="UP000605970"/>
    </source>
</evidence>
<dbReference type="Pfam" id="PF25866">
    <property type="entry name" value="Kringle_2"/>
    <property type="match status" value="1"/>
</dbReference>
<dbReference type="AlphaFoldDB" id="A0A8S9Z8A9"/>
<proteinExistence type="predicted"/>
<evidence type="ECO:0000259" key="1">
    <source>
        <dbReference type="Pfam" id="PF25866"/>
    </source>
</evidence>